<proteinExistence type="predicted"/>
<evidence type="ECO:0000313" key="1">
    <source>
        <dbReference type="EMBL" id="BCS84153.1"/>
    </source>
</evidence>
<dbReference type="Proteomes" id="UP001319045">
    <property type="component" value="Chromosome"/>
</dbReference>
<protein>
    <submittedName>
        <fullName evidence="1">Uncharacterized protein</fullName>
    </submittedName>
</protein>
<dbReference type="EMBL" id="AP024484">
    <property type="protein sequence ID" value="BCS84153.1"/>
    <property type="molecule type" value="Genomic_DNA"/>
</dbReference>
<accession>A0ABN6EE00</accession>
<evidence type="ECO:0000313" key="2">
    <source>
        <dbReference type="Proteomes" id="UP001319045"/>
    </source>
</evidence>
<organism evidence="1 2">
    <name type="scientific">Prevotella herbatica</name>
    <dbReference type="NCBI Taxonomy" id="2801997"/>
    <lineage>
        <taxon>Bacteria</taxon>
        <taxon>Pseudomonadati</taxon>
        <taxon>Bacteroidota</taxon>
        <taxon>Bacteroidia</taxon>
        <taxon>Bacteroidales</taxon>
        <taxon>Prevotellaceae</taxon>
        <taxon>Prevotella</taxon>
    </lineage>
</organism>
<keyword evidence="2" id="KW-1185">Reference proteome</keyword>
<name>A0ABN6EE00_9BACT</name>
<gene>
    <name evidence="1" type="ORF">prwr041_00460</name>
</gene>
<reference evidence="1 2" key="1">
    <citation type="journal article" date="2022" name="Int. J. Syst. Evol. Microbiol.">
        <title>Prevotella herbatica sp. nov., a plant polysaccharide-decomposing anaerobic bacterium isolated from a methanogenic reactor.</title>
        <authorList>
            <person name="Uek A."/>
            <person name="Tonouchi A."/>
            <person name="Kaku N."/>
            <person name="Ueki K."/>
        </authorList>
    </citation>
    <scope>NUCLEOTIDE SEQUENCE [LARGE SCALE GENOMIC DNA]</scope>
    <source>
        <strain evidence="1 2">WR041</strain>
    </source>
</reference>
<sequence length="654" mass="74394">MGANNRFVDENRLKSDIINSLLDFSRYLRADFDQDNGVFKGENTMASDEKGVRTNADLSMISAFLCRYGHESSPELKSMARRSLDYALSTHKAVRLKFCHDGKYWGSVSKNDYQWESSLWAMSVAYSAFFQWDDLSKSERDNVYKLLTAECNYELERNIPTGYIGDTKAEENGWEVDVLAATLGLFPNDALAPRWFKRMREFAINSYSHSSDSLDNTVIDPNYDQTRVKDLYRGQNLYNDYTLQNHGFFHTSYQNVVIQELGEAALALRLFQGKKQKWHSNALLHNCQKVNDEVLNWFSLRDGEQAMPNGNDWSMFLYDQITSYSTLACMLPDNNVNALALETKALNQILRRQQTTSDGSYLLRADVGARRMGVEAHRLMMTWLMHHCFPVGNVDLKEDLWWADFGKAKSKYFPNQNIVCSYGNSSFSCFSWSNGKHSYTGYFAPFDSAHNNIVVPFTAHNTGNFIGWLNVDKRNTNAIPLNDGTVNIPNDGRGWNYRGELLTNDSSLCHKFNIISTKYNKIVFSDSIIALRDVEIVGDFSGLLAISMDPFTATSRHFVTENDSFDTDGAGLRIMNTGWVNIDNCLSVITPDQSTMAFGDITNNNSILTAKLYPLYNDKKRKFNKGELVANSHVIYICNITAEQTRILYGKGIK</sequence>